<evidence type="ECO:0000256" key="1">
    <source>
        <dbReference type="SAM" id="MobiDB-lite"/>
    </source>
</evidence>
<dbReference type="RefSeq" id="WP_262309785.1">
    <property type="nucleotide sequence ID" value="NZ_CP106679.1"/>
</dbReference>
<feature type="signal peptide" evidence="2">
    <location>
        <begin position="1"/>
        <end position="18"/>
    </location>
</feature>
<dbReference type="PROSITE" id="PS51257">
    <property type="entry name" value="PROKAR_LIPOPROTEIN"/>
    <property type="match status" value="1"/>
</dbReference>
<feature type="chain" id="PRO_5045189607" evidence="2">
    <location>
        <begin position="19"/>
        <end position="257"/>
    </location>
</feature>
<gene>
    <name evidence="3" type="ORF">N6H18_18580</name>
</gene>
<evidence type="ECO:0000313" key="4">
    <source>
        <dbReference type="Proteomes" id="UP001065174"/>
    </source>
</evidence>
<organism evidence="3 4">
    <name type="scientific">Reichenbachiella agarivorans</name>
    <dbReference type="NCBI Taxonomy" id="2979464"/>
    <lineage>
        <taxon>Bacteria</taxon>
        <taxon>Pseudomonadati</taxon>
        <taxon>Bacteroidota</taxon>
        <taxon>Cytophagia</taxon>
        <taxon>Cytophagales</taxon>
        <taxon>Reichenbachiellaceae</taxon>
        <taxon>Reichenbachiella</taxon>
    </lineage>
</organism>
<name>A0ABY6CP87_9BACT</name>
<proteinExistence type="predicted"/>
<accession>A0ABY6CP87</accession>
<feature type="region of interest" description="Disordered" evidence="1">
    <location>
        <begin position="127"/>
        <end position="158"/>
    </location>
</feature>
<sequence>MKQKFLLFLLSIVLFSCLEELGSSDDDSSDAQTIYFTITNGSSYCDNDFSIAVYDSYSGSPIDYWIGSTLEAGETDFFERELNNDAVSIDLLLSPGDENCNHEHAAITVQDGDYVVWDMRNSYATLLGDDDPATDDPDNGGDNSGDDDDDDDGGSDGGSLYYPIGEITYKFYSGKTFSGRINFGTGEELVGGLDLMGTHNVGYSTNPVKSPKDMSYDNCWGSNYTIYEHLSNGKLEKYTGEWTASYDGQSTTVYIGY</sequence>
<dbReference type="Proteomes" id="UP001065174">
    <property type="component" value="Chromosome"/>
</dbReference>
<dbReference type="EMBL" id="CP106679">
    <property type="protein sequence ID" value="UXP32349.1"/>
    <property type="molecule type" value="Genomic_DNA"/>
</dbReference>
<reference evidence="3" key="1">
    <citation type="submission" date="2022-09" db="EMBL/GenBank/DDBJ databases">
        <title>Comparative genomics and taxonomic characterization of three novel marine species of genus Reichenbachiella exhibiting antioxidant and polysaccharide degradation activities.</title>
        <authorList>
            <person name="Muhammad N."/>
            <person name="Lee Y.-J."/>
            <person name="Ko J."/>
            <person name="Kim S.-G."/>
        </authorList>
    </citation>
    <scope>NUCLEOTIDE SEQUENCE</scope>
    <source>
        <strain evidence="3">BKB1-1</strain>
    </source>
</reference>
<keyword evidence="2" id="KW-0732">Signal</keyword>
<evidence type="ECO:0000256" key="2">
    <source>
        <dbReference type="SAM" id="SignalP"/>
    </source>
</evidence>
<evidence type="ECO:0000313" key="3">
    <source>
        <dbReference type="EMBL" id="UXP32349.1"/>
    </source>
</evidence>
<keyword evidence="4" id="KW-1185">Reference proteome</keyword>
<protein>
    <submittedName>
        <fullName evidence="3">Uncharacterized protein</fullName>
    </submittedName>
</protein>
<feature type="compositionally biased region" description="Acidic residues" evidence="1">
    <location>
        <begin position="128"/>
        <end position="154"/>
    </location>
</feature>